<evidence type="ECO:0000256" key="6">
    <source>
        <dbReference type="PIRNR" id="PIRNR018968"/>
    </source>
</evidence>
<comment type="subcellular location">
    <subcellularLocation>
        <location evidence="1 6">Cell membrane</location>
        <topology evidence="1 6">Multi-pass membrane protein</topology>
    </subcellularLocation>
</comment>
<keyword evidence="2 6" id="KW-1003">Cell membrane</keyword>
<feature type="transmembrane region" description="Helical" evidence="6">
    <location>
        <begin position="101"/>
        <end position="131"/>
    </location>
</feature>
<feature type="transmembrane region" description="Helical" evidence="6">
    <location>
        <begin position="522"/>
        <end position="544"/>
    </location>
</feature>
<dbReference type="InterPro" id="IPR052536">
    <property type="entry name" value="ABC-4_Integral_Memb_Prot"/>
</dbReference>
<keyword evidence="3 6" id="KW-0812">Transmembrane</keyword>
<keyword evidence="6" id="KW-0813">Transport</keyword>
<comment type="caution">
    <text evidence="8">The sequence shown here is derived from an EMBL/GenBank/DDBJ whole genome shotgun (WGS) entry which is preliminary data.</text>
</comment>
<dbReference type="Proteomes" id="UP001254832">
    <property type="component" value="Unassembled WGS sequence"/>
</dbReference>
<dbReference type="RefSeq" id="WP_310140906.1">
    <property type="nucleotide sequence ID" value="NZ_JAVDTR010000008.1"/>
</dbReference>
<dbReference type="GO" id="GO:0005886">
    <property type="term" value="C:plasma membrane"/>
    <property type="evidence" value="ECO:0007669"/>
    <property type="project" value="UniProtKB-SubCell"/>
</dbReference>
<evidence type="ECO:0000256" key="5">
    <source>
        <dbReference type="ARBA" id="ARBA00023136"/>
    </source>
</evidence>
<feature type="transmembrane region" description="Helical" evidence="6">
    <location>
        <begin position="579"/>
        <end position="603"/>
    </location>
</feature>
<evidence type="ECO:0000256" key="1">
    <source>
        <dbReference type="ARBA" id="ARBA00004651"/>
    </source>
</evidence>
<dbReference type="GO" id="GO:0055085">
    <property type="term" value="P:transmembrane transport"/>
    <property type="evidence" value="ECO:0007669"/>
    <property type="project" value="UniProtKB-UniRule"/>
</dbReference>
<evidence type="ECO:0000313" key="8">
    <source>
        <dbReference type="EMBL" id="MDR6724534.1"/>
    </source>
</evidence>
<dbReference type="EMBL" id="JAVDTR010000008">
    <property type="protein sequence ID" value="MDR6724534.1"/>
    <property type="molecule type" value="Genomic_DNA"/>
</dbReference>
<keyword evidence="5 6" id="KW-0472">Membrane</keyword>
<dbReference type="InterPro" id="IPR003838">
    <property type="entry name" value="ABC3_permease_C"/>
</dbReference>
<evidence type="ECO:0000259" key="7">
    <source>
        <dbReference type="Pfam" id="PF02687"/>
    </source>
</evidence>
<sequence length="643" mass="73344">MTVFDLAFRSMRQNMKHYYLYFFALIFSMSLFFIFASLKYDQQVQNMLDSSVNFTTAFQFAAVLLMVIIGIFAVSSNSIFLRRRSREFGLYQLIGLSKGWIIRYLLLENILLGLGALITGIICGGLVSRLFVLILMNLLNLNGLPSIDFSVLAALETAIVFILVIVITSIQMIVIINRRTLLGLFQADKQPELISKRPSIFTAVIAVLGVILIGYGYQLSDHMIDEQLVFNALLVMASTITGTYILFRVTIRWCLYWFRKRKRGHLGLYNSLSLAPLMHRMKTNANSLTLITVLSALTLTLVTMAYSIYYSAEKVTRKEYPYDFAIENNQRDTDAFTAELESNGIHYNHYTIQTFRTNGVVLDPLVESGFREGMLLWLSAEQLQETDRDVSVPDYGEAIEYNASALSLYDDIDLTKRYPTMIELRSETQTKSYPLTEILLENVVNAGISGRQMLVSEATLEEIEKRMSNMDGFDRVQIDTFLVPDNKELALASSLYQKYNTDDYYSADFYSRYTSLLQQSGLLIFIAAFLGLAFLASTGSILYFKQMSEAEQEKQSFRTLRQLGFDERMIMKGILRKQMLVFLLPLFIGIFHSVFAVKASYFITNSDDTFPAMISMGAYAAIYFLFAFFTLGYYKKIVQNAML</sequence>
<comment type="similarity">
    <text evidence="6">Belongs to the ABC-4 integral membrane protein family.</text>
</comment>
<evidence type="ECO:0000256" key="4">
    <source>
        <dbReference type="ARBA" id="ARBA00022989"/>
    </source>
</evidence>
<proteinExistence type="inferred from homology"/>
<accession>A0AAP5LRK8</accession>
<feature type="domain" description="ABC3 transporter permease C-terminal" evidence="7">
    <location>
        <begin position="60"/>
        <end position="173"/>
    </location>
</feature>
<gene>
    <name evidence="8" type="ORF">J2W91_003002</name>
</gene>
<evidence type="ECO:0000256" key="2">
    <source>
        <dbReference type="ARBA" id="ARBA00022475"/>
    </source>
</evidence>
<feature type="transmembrane region" description="Helical" evidence="6">
    <location>
        <begin position="288"/>
        <end position="309"/>
    </location>
</feature>
<dbReference type="Pfam" id="PF02687">
    <property type="entry name" value="FtsX"/>
    <property type="match status" value="2"/>
</dbReference>
<dbReference type="PANTHER" id="PTHR46795:SF3">
    <property type="entry name" value="ABC TRANSPORTER PERMEASE"/>
    <property type="match status" value="1"/>
</dbReference>
<dbReference type="PANTHER" id="PTHR46795">
    <property type="entry name" value="ABC TRANSPORTER PERMEASE-RELATED-RELATED"/>
    <property type="match status" value="1"/>
</dbReference>
<feature type="transmembrane region" description="Helical" evidence="6">
    <location>
        <begin position="18"/>
        <end position="38"/>
    </location>
</feature>
<organism evidence="8 9">
    <name type="scientific">Paenibacillus amylolyticus</name>
    <dbReference type="NCBI Taxonomy" id="1451"/>
    <lineage>
        <taxon>Bacteria</taxon>
        <taxon>Bacillati</taxon>
        <taxon>Bacillota</taxon>
        <taxon>Bacilli</taxon>
        <taxon>Bacillales</taxon>
        <taxon>Paenibacillaceae</taxon>
        <taxon>Paenibacillus</taxon>
    </lineage>
</organism>
<feature type="domain" description="ABC3 transporter permease C-terminal" evidence="7">
    <location>
        <begin position="529"/>
        <end position="630"/>
    </location>
</feature>
<reference evidence="8" key="1">
    <citation type="submission" date="2023-07" db="EMBL/GenBank/DDBJ databases">
        <title>Sorghum-associated microbial communities from plants grown in Nebraska, USA.</title>
        <authorList>
            <person name="Schachtman D."/>
        </authorList>
    </citation>
    <scope>NUCLEOTIDE SEQUENCE</scope>
    <source>
        <strain evidence="8">BE80</strain>
    </source>
</reference>
<name>A0AAP5LRK8_PAEAM</name>
<feature type="transmembrane region" description="Helical" evidence="6">
    <location>
        <begin position="229"/>
        <end position="251"/>
    </location>
</feature>
<dbReference type="AlphaFoldDB" id="A0AAP5LRK8"/>
<feature type="transmembrane region" description="Helical" evidence="6">
    <location>
        <begin position="198"/>
        <end position="217"/>
    </location>
</feature>
<dbReference type="PIRSF" id="PIRSF018968">
    <property type="entry name" value="ABC_permease_BceB"/>
    <property type="match status" value="1"/>
</dbReference>
<evidence type="ECO:0000313" key="9">
    <source>
        <dbReference type="Proteomes" id="UP001254832"/>
    </source>
</evidence>
<feature type="transmembrane region" description="Helical" evidence="6">
    <location>
        <begin position="609"/>
        <end position="634"/>
    </location>
</feature>
<dbReference type="InterPro" id="IPR027022">
    <property type="entry name" value="ABC_permease_BceB-typ"/>
</dbReference>
<evidence type="ECO:0000256" key="3">
    <source>
        <dbReference type="ARBA" id="ARBA00022692"/>
    </source>
</evidence>
<feature type="transmembrane region" description="Helical" evidence="6">
    <location>
        <begin position="151"/>
        <end position="177"/>
    </location>
</feature>
<feature type="transmembrane region" description="Helical" evidence="6">
    <location>
        <begin position="58"/>
        <end position="80"/>
    </location>
</feature>
<keyword evidence="4 6" id="KW-1133">Transmembrane helix</keyword>
<protein>
    <submittedName>
        <fullName evidence="8">Bacitracin transport system permease protein</fullName>
    </submittedName>
</protein>